<gene>
    <name evidence="10" type="ORF">SPHA_56455</name>
</gene>
<keyword evidence="4 9" id="KW-0812">Transmembrane</keyword>
<keyword evidence="6 9" id="KW-1133">Transmembrane helix</keyword>
<evidence type="ECO:0000256" key="6">
    <source>
        <dbReference type="ARBA" id="ARBA00022989"/>
    </source>
</evidence>
<dbReference type="OrthoDB" id="29558at2759"/>
<dbReference type="PANTHER" id="PTHR13085">
    <property type="entry name" value="MICROSOMAL SIGNAL PEPTIDASE 25 KDA SUBUNIT"/>
    <property type="match status" value="1"/>
</dbReference>
<dbReference type="PANTHER" id="PTHR13085:SF0">
    <property type="entry name" value="SIGNAL PEPTIDASE COMPLEX SUBUNIT 2"/>
    <property type="match status" value="1"/>
</dbReference>
<evidence type="ECO:0000256" key="2">
    <source>
        <dbReference type="ARBA" id="ARBA00007324"/>
    </source>
</evidence>
<keyword evidence="5 9" id="KW-0256">Endoplasmic reticulum</keyword>
<evidence type="ECO:0000313" key="10">
    <source>
        <dbReference type="EMBL" id="CAE1303649.1"/>
    </source>
</evidence>
<dbReference type="GO" id="GO:0006465">
    <property type="term" value="P:signal peptide processing"/>
    <property type="evidence" value="ECO:0007669"/>
    <property type="project" value="UniProtKB-UniRule"/>
</dbReference>
<dbReference type="GO" id="GO:0005787">
    <property type="term" value="C:signal peptidase complex"/>
    <property type="evidence" value="ECO:0007669"/>
    <property type="project" value="UniProtKB-UniRule"/>
</dbReference>
<evidence type="ECO:0000256" key="7">
    <source>
        <dbReference type="ARBA" id="ARBA00023136"/>
    </source>
</evidence>
<feature type="transmembrane region" description="Helical" evidence="9">
    <location>
        <begin position="84"/>
        <end position="102"/>
    </location>
</feature>
<comment type="function">
    <text evidence="8 9">Component of the signal peptidase complex (SPC) which catalyzes the cleavage of N-terminal signal sequences from nascent proteins as they are translocated into the lumen of the endoplasmic reticulum. Enhances the enzymatic activity of SPC and facilitates the interactions between different components of the translocation site.</text>
</comment>
<keyword evidence="10" id="KW-0378">Hydrolase</keyword>
<evidence type="ECO:0000313" key="11">
    <source>
        <dbReference type="Proteomes" id="UP000597762"/>
    </source>
</evidence>
<feature type="transmembrane region" description="Helical" evidence="9">
    <location>
        <begin position="52"/>
        <end position="72"/>
    </location>
</feature>
<evidence type="ECO:0000256" key="9">
    <source>
        <dbReference type="RuleBase" id="RU368033"/>
    </source>
</evidence>
<dbReference type="AlphaFoldDB" id="A0A812DM66"/>
<dbReference type="EMBL" id="CAHIKZ030003723">
    <property type="protein sequence ID" value="CAE1303649.1"/>
    <property type="molecule type" value="Genomic_DNA"/>
</dbReference>
<evidence type="ECO:0000256" key="3">
    <source>
        <dbReference type="ARBA" id="ARBA00017057"/>
    </source>
</evidence>
<keyword evidence="11" id="KW-1185">Reference proteome</keyword>
<dbReference type="Pfam" id="PF06703">
    <property type="entry name" value="SPC25"/>
    <property type="match status" value="1"/>
</dbReference>
<sequence length="197" mass="22648">MSSRNVLYKWSIDDKPVKVDKWDGTALKNSLDDSAKKVLVDKMGFIESHHLMDGRLIICTIAVAFAMFALVWDYLKPFPLSRPILIICVLAYFILMAILTVYTSYREKGIFLVALDKDAAGVDPDNVWTVSSYLKKYDDIYHLIIDYKDGKKRGLRTANFKHSVAKFFDDNGVLSYEIYENELKLLINSLMSEKKDK</sequence>
<reference evidence="10" key="1">
    <citation type="submission" date="2021-01" db="EMBL/GenBank/DDBJ databases">
        <authorList>
            <person name="Li R."/>
            <person name="Bekaert M."/>
        </authorList>
    </citation>
    <scope>NUCLEOTIDE SEQUENCE</scope>
    <source>
        <strain evidence="10">Farmed</strain>
    </source>
</reference>
<accession>A0A812DM66</accession>
<protein>
    <recommendedName>
        <fullName evidence="3 9">Signal peptidase complex subunit 2</fullName>
    </recommendedName>
</protein>
<comment type="similarity">
    <text evidence="2 9">Belongs to the SPCS2 family.</text>
</comment>
<evidence type="ECO:0000256" key="1">
    <source>
        <dbReference type="ARBA" id="ARBA00004477"/>
    </source>
</evidence>
<dbReference type="GO" id="GO:0008233">
    <property type="term" value="F:peptidase activity"/>
    <property type="evidence" value="ECO:0007669"/>
    <property type="project" value="UniProtKB-UniRule"/>
</dbReference>
<name>A0A812DM66_ACAPH</name>
<evidence type="ECO:0000256" key="8">
    <source>
        <dbReference type="ARBA" id="ARBA00045608"/>
    </source>
</evidence>
<evidence type="ECO:0000256" key="5">
    <source>
        <dbReference type="ARBA" id="ARBA00022824"/>
    </source>
</evidence>
<comment type="subcellular location">
    <subcellularLocation>
        <location evidence="1 9">Endoplasmic reticulum membrane</location>
        <topology evidence="1 9">Multi-pass membrane protein</topology>
    </subcellularLocation>
</comment>
<dbReference type="GO" id="GO:0045047">
    <property type="term" value="P:protein targeting to ER"/>
    <property type="evidence" value="ECO:0007669"/>
    <property type="project" value="TreeGrafter"/>
</dbReference>
<comment type="caution">
    <text evidence="10">The sequence shown here is derived from an EMBL/GenBank/DDBJ whole genome shotgun (WGS) entry which is preliminary data.</text>
</comment>
<keyword evidence="7 9" id="KW-0472">Membrane</keyword>
<proteinExistence type="inferred from homology"/>
<dbReference type="Proteomes" id="UP000597762">
    <property type="component" value="Unassembled WGS sequence"/>
</dbReference>
<organism evidence="10 11">
    <name type="scientific">Acanthosepion pharaonis</name>
    <name type="common">Pharaoh cuttlefish</name>
    <name type="synonym">Sepia pharaonis</name>
    <dbReference type="NCBI Taxonomy" id="158019"/>
    <lineage>
        <taxon>Eukaryota</taxon>
        <taxon>Metazoa</taxon>
        <taxon>Spiralia</taxon>
        <taxon>Lophotrochozoa</taxon>
        <taxon>Mollusca</taxon>
        <taxon>Cephalopoda</taxon>
        <taxon>Coleoidea</taxon>
        <taxon>Decapodiformes</taxon>
        <taxon>Sepiida</taxon>
        <taxon>Sepiina</taxon>
        <taxon>Sepiidae</taxon>
        <taxon>Acanthosepion</taxon>
    </lineage>
</organism>
<dbReference type="InterPro" id="IPR009582">
    <property type="entry name" value="Spc2/SPCS2"/>
</dbReference>
<evidence type="ECO:0000256" key="4">
    <source>
        <dbReference type="ARBA" id="ARBA00022692"/>
    </source>
</evidence>